<dbReference type="PANTHER" id="PTHR11501:SF18">
    <property type="entry name" value="MICROTUBULE-ASSOCIATED PROTEIN"/>
    <property type="match status" value="1"/>
</dbReference>
<dbReference type="EMBL" id="CAJOBD010000258">
    <property type="protein sequence ID" value="CAF3627554.1"/>
    <property type="molecule type" value="Genomic_DNA"/>
</dbReference>
<evidence type="ECO:0000313" key="14">
    <source>
        <dbReference type="Proteomes" id="UP000663870"/>
    </source>
</evidence>
<dbReference type="GO" id="GO:0000226">
    <property type="term" value="P:microtubule cytoskeleton organization"/>
    <property type="evidence" value="ECO:0007669"/>
    <property type="project" value="TreeGrafter"/>
</dbReference>
<dbReference type="Pfam" id="PF00418">
    <property type="entry name" value="Tubulin-binding"/>
    <property type="match status" value="2"/>
</dbReference>
<dbReference type="EMBL" id="CAJNOL010001137">
    <property type="protein sequence ID" value="CAF1295690.1"/>
    <property type="molecule type" value="Genomic_DNA"/>
</dbReference>
<keyword evidence="14" id="KW-1185">Reference proteome</keyword>
<keyword evidence="2 6" id="KW-0963">Cytoplasm</keyword>
<keyword evidence="3" id="KW-0597">Phosphoprotein</keyword>
<comment type="caution">
    <text evidence="9">The sequence shown here is derived from an EMBL/GenBank/DDBJ whole genome shotgun (WGS) entry which is preliminary data.</text>
</comment>
<sequence>MNTTTTRIKKTVNSGPIMANGTPAQSSRTISRESTNKVRKLWWSPKRNELEIRSNDNKYKHVPSKIDSLANIQHRPGGGQVSIRDEVVQWQTSSKINSLANANWSPPPPRVTVRTEKLKWDVQPKIGSMNNIEHRPGGGNVAIRDEKVDLSYVTPRVDCGFVD</sequence>
<keyword evidence="4" id="KW-0677">Repeat</keyword>
<gene>
    <name evidence="12" type="ORF">JBS370_LOCUS5111</name>
    <name evidence="10" type="ORF">JXQ802_LOCUS29078</name>
    <name evidence="11" type="ORF">JXQ802_LOCUS29230</name>
    <name evidence="8" type="ORF">PYM288_LOCUS4938</name>
    <name evidence="9" type="ORF">ZHD862_LOCUS20171</name>
</gene>
<keyword evidence="6" id="KW-0493">Microtubule</keyword>
<dbReference type="GO" id="GO:0005874">
    <property type="term" value="C:microtubule"/>
    <property type="evidence" value="ECO:0007669"/>
    <property type="project" value="UniProtKB-KW"/>
</dbReference>
<dbReference type="GO" id="GO:0031175">
    <property type="term" value="P:neuron projection development"/>
    <property type="evidence" value="ECO:0007669"/>
    <property type="project" value="TreeGrafter"/>
</dbReference>
<feature type="region of interest" description="Disordered" evidence="7">
    <location>
        <begin position="1"/>
        <end position="30"/>
    </location>
</feature>
<dbReference type="Proteomes" id="UP000663854">
    <property type="component" value="Unassembled WGS sequence"/>
</dbReference>
<evidence type="ECO:0000256" key="2">
    <source>
        <dbReference type="ARBA" id="ARBA00022490"/>
    </source>
</evidence>
<evidence type="ECO:0000256" key="5">
    <source>
        <dbReference type="ARBA" id="ARBA00023212"/>
    </source>
</evidence>
<evidence type="ECO:0000256" key="3">
    <source>
        <dbReference type="ARBA" id="ARBA00022553"/>
    </source>
</evidence>
<evidence type="ECO:0000256" key="1">
    <source>
        <dbReference type="ARBA" id="ARBA00004245"/>
    </source>
</evidence>
<dbReference type="GO" id="GO:0008017">
    <property type="term" value="F:microtubule binding"/>
    <property type="evidence" value="ECO:0007669"/>
    <property type="project" value="InterPro"/>
</dbReference>
<dbReference type="Proteomes" id="UP000663836">
    <property type="component" value="Unassembled WGS sequence"/>
</dbReference>
<dbReference type="Proteomes" id="UP000663864">
    <property type="component" value="Unassembled WGS sequence"/>
</dbReference>
<evidence type="ECO:0000313" key="10">
    <source>
        <dbReference type="EMBL" id="CAF1292653.1"/>
    </source>
</evidence>
<reference evidence="9" key="1">
    <citation type="submission" date="2021-02" db="EMBL/GenBank/DDBJ databases">
        <authorList>
            <person name="Nowell W R."/>
        </authorList>
    </citation>
    <scope>NUCLEOTIDE SEQUENCE</scope>
</reference>
<comment type="subcellular location">
    <subcellularLocation>
        <location evidence="1 6">Cytoplasm</location>
        <location evidence="1 6">Cytoskeleton</location>
    </subcellularLocation>
</comment>
<evidence type="ECO:0000256" key="7">
    <source>
        <dbReference type="SAM" id="MobiDB-lite"/>
    </source>
</evidence>
<accession>A0A814SPF2</accession>
<dbReference type="PANTHER" id="PTHR11501">
    <property type="entry name" value="MICROTUBULE-ASSOCIATED PROTEIN"/>
    <property type="match status" value="1"/>
</dbReference>
<dbReference type="InterPro" id="IPR001084">
    <property type="entry name" value="MAP_tubulin-bd_rpt"/>
</dbReference>
<keyword evidence="5 6" id="KW-0206">Cytoskeleton</keyword>
<feature type="compositionally biased region" description="Polar residues" evidence="7">
    <location>
        <begin position="1"/>
        <end position="14"/>
    </location>
</feature>
<dbReference type="EMBL" id="CAJNOH010000047">
    <property type="protein sequence ID" value="CAF0807851.1"/>
    <property type="molecule type" value="Genomic_DNA"/>
</dbReference>
<name>A0A814SPF2_9BILA</name>
<evidence type="ECO:0000313" key="12">
    <source>
        <dbReference type="EMBL" id="CAF3627554.1"/>
    </source>
</evidence>
<dbReference type="PROSITE" id="PS51491">
    <property type="entry name" value="TAU_MAP_2"/>
    <property type="match status" value="2"/>
</dbReference>
<evidence type="ECO:0000313" key="11">
    <source>
        <dbReference type="EMBL" id="CAF1295690.1"/>
    </source>
</evidence>
<protein>
    <recommendedName>
        <fullName evidence="6">Microtubule-associated protein</fullName>
    </recommendedName>
</protein>
<dbReference type="EMBL" id="CAJNOT010001133">
    <property type="protein sequence ID" value="CAF1151139.1"/>
    <property type="molecule type" value="Genomic_DNA"/>
</dbReference>
<evidence type="ECO:0000313" key="9">
    <source>
        <dbReference type="EMBL" id="CAF1151139.1"/>
    </source>
</evidence>
<evidence type="ECO:0000256" key="4">
    <source>
        <dbReference type="ARBA" id="ARBA00022737"/>
    </source>
</evidence>
<organism evidence="9 13">
    <name type="scientific">Rotaria sordida</name>
    <dbReference type="NCBI Taxonomy" id="392033"/>
    <lineage>
        <taxon>Eukaryota</taxon>
        <taxon>Metazoa</taxon>
        <taxon>Spiralia</taxon>
        <taxon>Gnathifera</taxon>
        <taxon>Rotifera</taxon>
        <taxon>Eurotatoria</taxon>
        <taxon>Bdelloidea</taxon>
        <taxon>Philodinida</taxon>
        <taxon>Philodinidae</taxon>
        <taxon>Rotaria</taxon>
    </lineage>
</organism>
<evidence type="ECO:0000313" key="8">
    <source>
        <dbReference type="EMBL" id="CAF0807851.1"/>
    </source>
</evidence>
<dbReference type="PROSITE" id="PS00229">
    <property type="entry name" value="TAU_MAP_1"/>
    <property type="match status" value="1"/>
</dbReference>
<proteinExistence type="predicted"/>
<evidence type="ECO:0000313" key="13">
    <source>
        <dbReference type="Proteomes" id="UP000663864"/>
    </source>
</evidence>
<evidence type="ECO:0000256" key="6">
    <source>
        <dbReference type="RuleBase" id="RU000686"/>
    </source>
</evidence>
<dbReference type="EMBL" id="CAJNOL010001123">
    <property type="protein sequence ID" value="CAF1292653.1"/>
    <property type="molecule type" value="Genomic_DNA"/>
</dbReference>
<dbReference type="AlphaFoldDB" id="A0A814SPF2"/>
<dbReference type="Proteomes" id="UP000663870">
    <property type="component" value="Unassembled WGS sequence"/>
</dbReference>
<dbReference type="InterPro" id="IPR027324">
    <property type="entry name" value="MAP2/MAP4/Tau"/>
</dbReference>
<dbReference type="GO" id="GO:0043005">
    <property type="term" value="C:neuron projection"/>
    <property type="evidence" value="ECO:0007669"/>
    <property type="project" value="TreeGrafter"/>
</dbReference>